<dbReference type="STRING" id="74649.A0A2P6PZQ6"/>
<keyword evidence="7" id="KW-0234">DNA repair</keyword>
<dbReference type="Pfam" id="PF08784">
    <property type="entry name" value="RPA_C"/>
    <property type="match status" value="1"/>
</dbReference>
<evidence type="ECO:0000256" key="9">
    <source>
        <dbReference type="SAM" id="MobiDB-lite"/>
    </source>
</evidence>
<evidence type="ECO:0000313" key="13">
    <source>
        <dbReference type="Proteomes" id="UP000238479"/>
    </source>
</evidence>
<evidence type="ECO:0000259" key="10">
    <source>
        <dbReference type="Pfam" id="PF01336"/>
    </source>
</evidence>
<proteinExistence type="inferred from homology"/>
<name>A0A2P6PZQ6_ROSCH</name>
<dbReference type="GO" id="GO:0000724">
    <property type="term" value="P:double-strand break repair via homologous recombination"/>
    <property type="evidence" value="ECO:0007669"/>
    <property type="project" value="TreeGrafter"/>
</dbReference>
<feature type="domain" description="Replication protein A C-terminal" evidence="11">
    <location>
        <begin position="169"/>
        <end position="267"/>
    </location>
</feature>
<gene>
    <name evidence="12" type="ORF">RchiOBHm_Chr6g0304821</name>
</gene>
<evidence type="ECO:0000256" key="7">
    <source>
        <dbReference type="ARBA" id="ARBA00023204"/>
    </source>
</evidence>
<dbReference type="GO" id="GO:0003697">
    <property type="term" value="F:single-stranded DNA binding"/>
    <property type="evidence" value="ECO:0007669"/>
    <property type="project" value="TreeGrafter"/>
</dbReference>
<sequence length="273" mass="29964">MFSGSQFDATSAFGGGGFMSSQATQHGDSNPSAARSRESHGLVPVTVKQISEAYQSGDEKSNFVIGGADVANVSVVGMVFEKTEKATDVSFTVDDGTGRFKCRRWVNENFDSQEMEEIQDGMYVRVNGHLKAFQGVRQIVAFSVRPVKNFDEVAFHYIECIYNHLLLQKLQGNAVNQPQPMGSSVYTPVKSEPSGYQTASSNQFTIDGRMSAHELILEYLSQPSSIESANGTSTEELSQRLKLPMDKILVGIKSLDDEGLVYSTIDDSHFKKC</sequence>
<dbReference type="GO" id="GO:0035861">
    <property type="term" value="C:site of double-strand break"/>
    <property type="evidence" value="ECO:0007669"/>
    <property type="project" value="TreeGrafter"/>
</dbReference>
<dbReference type="CDD" id="cd04478">
    <property type="entry name" value="RPA2_DBD_D"/>
    <property type="match status" value="1"/>
</dbReference>
<dbReference type="InterPro" id="IPR040260">
    <property type="entry name" value="RFA2-like"/>
</dbReference>
<dbReference type="GO" id="GO:0006260">
    <property type="term" value="P:DNA replication"/>
    <property type="evidence" value="ECO:0007669"/>
    <property type="project" value="UniProtKB-KW"/>
</dbReference>
<dbReference type="InterPro" id="IPR036388">
    <property type="entry name" value="WH-like_DNA-bd_sf"/>
</dbReference>
<dbReference type="InterPro" id="IPR012340">
    <property type="entry name" value="NA-bd_OB-fold"/>
</dbReference>
<reference evidence="12 13" key="1">
    <citation type="journal article" date="2018" name="Nat. Genet.">
        <title>The Rosa genome provides new insights in the design of modern roses.</title>
        <authorList>
            <person name="Bendahmane M."/>
        </authorList>
    </citation>
    <scope>NUCLEOTIDE SEQUENCE [LARGE SCALE GENOMIC DNA]</scope>
    <source>
        <strain evidence="13">cv. Old Blush</strain>
    </source>
</reference>
<keyword evidence="6" id="KW-0233">DNA recombination</keyword>
<protein>
    <submittedName>
        <fullName evidence="12">Putative replication factor A protein</fullName>
    </submittedName>
</protein>
<dbReference type="EMBL" id="PDCK01000044">
    <property type="protein sequence ID" value="PRQ27392.1"/>
    <property type="molecule type" value="Genomic_DNA"/>
</dbReference>
<feature type="region of interest" description="Disordered" evidence="9">
    <location>
        <begin position="18"/>
        <end position="40"/>
    </location>
</feature>
<dbReference type="SUPFAM" id="SSF46785">
    <property type="entry name" value="Winged helix' DNA-binding domain"/>
    <property type="match status" value="1"/>
</dbReference>
<evidence type="ECO:0000256" key="8">
    <source>
        <dbReference type="ARBA" id="ARBA00023242"/>
    </source>
</evidence>
<dbReference type="Gramene" id="PRQ27392">
    <property type="protein sequence ID" value="PRQ27392"/>
    <property type="gene ID" value="RchiOBHm_Chr6g0304821"/>
</dbReference>
<dbReference type="InterPro" id="IPR014646">
    <property type="entry name" value="Rfa2/RPA32"/>
</dbReference>
<dbReference type="Proteomes" id="UP000238479">
    <property type="component" value="Chromosome 6"/>
</dbReference>
<dbReference type="OMA" id="TFHFIDC"/>
<evidence type="ECO:0000256" key="6">
    <source>
        <dbReference type="ARBA" id="ARBA00023172"/>
    </source>
</evidence>
<organism evidence="12 13">
    <name type="scientific">Rosa chinensis</name>
    <name type="common">China rose</name>
    <dbReference type="NCBI Taxonomy" id="74649"/>
    <lineage>
        <taxon>Eukaryota</taxon>
        <taxon>Viridiplantae</taxon>
        <taxon>Streptophyta</taxon>
        <taxon>Embryophyta</taxon>
        <taxon>Tracheophyta</taxon>
        <taxon>Spermatophyta</taxon>
        <taxon>Magnoliopsida</taxon>
        <taxon>eudicotyledons</taxon>
        <taxon>Gunneridae</taxon>
        <taxon>Pentapetalae</taxon>
        <taxon>rosids</taxon>
        <taxon>fabids</taxon>
        <taxon>Rosales</taxon>
        <taxon>Rosaceae</taxon>
        <taxon>Rosoideae</taxon>
        <taxon>Rosoideae incertae sedis</taxon>
        <taxon>Rosa</taxon>
    </lineage>
</organism>
<dbReference type="PANTHER" id="PTHR13989">
    <property type="entry name" value="REPLICATION PROTEIN A-RELATED"/>
    <property type="match status" value="1"/>
</dbReference>
<evidence type="ECO:0000313" key="12">
    <source>
        <dbReference type="EMBL" id="PRQ27392.1"/>
    </source>
</evidence>
<keyword evidence="8" id="KW-0539">Nucleus</keyword>
<comment type="subcellular location">
    <subcellularLocation>
        <location evidence="1">Nucleus</location>
    </subcellularLocation>
</comment>
<dbReference type="FunFam" id="2.40.50.140:FF:000184">
    <property type="entry name" value="replication protein A 32 kDa subunit A-like"/>
    <property type="match status" value="1"/>
</dbReference>
<evidence type="ECO:0000259" key="11">
    <source>
        <dbReference type="Pfam" id="PF08784"/>
    </source>
</evidence>
<dbReference type="PANTHER" id="PTHR13989:SF34">
    <property type="entry name" value="REPLICATION PROTEIN A 32 KDA SUBUNIT A"/>
    <property type="match status" value="1"/>
</dbReference>
<keyword evidence="3" id="KW-0235">DNA replication</keyword>
<dbReference type="Pfam" id="PF01336">
    <property type="entry name" value="tRNA_anti-codon"/>
    <property type="match status" value="1"/>
</dbReference>
<keyword evidence="5" id="KW-0238">DNA-binding</keyword>
<dbReference type="GO" id="GO:0006289">
    <property type="term" value="P:nucleotide-excision repair"/>
    <property type="evidence" value="ECO:0007669"/>
    <property type="project" value="TreeGrafter"/>
</dbReference>
<evidence type="ECO:0000256" key="3">
    <source>
        <dbReference type="ARBA" id="ARBA00022705"/>
    </source>
</evidence>
<evidence type="ECO:0000256" key="1">
    <source>
        <dbReference type="ARBA" id="ARBA00004123"/>
    </source>
</evidence>
<dbReference type="AlphaFoldDB" id="A0A2P6PZQ6"/>
<dbReference type="SUPFAM" id="SSF50249">
    <property type="entry name" value="Nucleic acid-binding proteins"/>
    <property type="match status" value="1"/>
</dbReference>
<comment type="caution">
    <text evidence="12">The sequence shown here is derived from an EMBL/GenBank/DDBJ whole genome shotgun (WGS) entry which is preliminary data.</text>
</comment>
<dbReference type="InterPro" id="IPR014892">
    <property type="entry name" value="RPA_C"/>
</dbReference>
<dbReference type="GO" id="GO:0005662">
    <property type="term" value="C:DNA replication factor A complex"/>
    <property type="evidence" value="ECO:0007669"/>
    <property type="project" value="TreeGrafter"/>
</dbReference>
<feature type="domain" description="OB" evidence="10">
    <location>
        <begin position="73"/>
        <end position="146"/>
    </location>
</feature>
<keyword evidence="13" id="KW-1185">Reference proteome</keyword>
<dbReference type="Gene3D" id="1.10.10.10">
    <property type="entry name" value="Winged helix-like DNA-binding domain superfamily/Winged helix DNA-binding domain"/>
    <property type="match status" value="1"/>
</dbReference>
<evidence type="ECO:0000256" key="2">
    <source>
        <dbReference type="ARBA" id="ARBA00007815"/>
    </source>
</evidence>
<evidence type="ECO:0000256" key="5">
    <source>
        <dbReference type="ARBA" id="ARBA00023125"/>
    </source>
</evidence>
<dbReference type="InterPro" id="IPR036390">
    <property type="entry name" value="WH_DNA-bd_sf"/>
</dbReference>
<feature type="compositionally biased region" description="Polar residues" evidence="9">
    <location>
        <begin position="19"/>
        <end position="33"/>
    </location>
</feature>
<dbReference type="GO" id="GO:0000781">
    <property type="term" value="C:chromosome, telomeric region"/>
    <property type="evidence" value="ECO:0007669"/>
    <property type="project" value="TreeGrafter"/>
</dbReference>
<dbReference type="InterPro" id="IPR004365">
    <property type="entry name" value="NA-bd_OB_tRNA"/>
</dbReference>
<evidence type="ECO:0000256" key="4">
    <source>
        <dbReference type="ARBA" id="ARBA00022763"/>
    </source>
</evidence>
<keyword evidence="4" id="KW-0227">DNA damage</keyword>
<accession>A0A2P6PZQ6</accession>
<comment type="similarity">
    <text evidence="2">Belongs to the replication factor A protein 2 family.</text>
</comment>
<dbReference type="PIRSF" id="PIRSF036949">
    <property type="entry name" value="RPA32"/>
    <property type="match status" value="1"/>
</dbReference>
<dbReference type="Gene3D" id="2.40.50.140">
    <property type="entry name" value="Nucleic acid-binding proteins"/>
    <property type="match status" value="1"/>
</dbReference>